<keyword evidence="4" id="KW-0833">Ubl conjugation pathway</keyword>
<dbReference type="Pfam" id="PF02902">
    <property type="entry name" value="Peptidase_C48"/>
    <property type="match status" value="1"/>
</dbReference>
<feature type="compositionally biased region" description="Pro residues" evidence="6">
    <location>
        <begin position="1125"/>
        <end position="1135"/>
    </location>
</feature>
<evidence type="ECO:0000256" key="3">
    <source>
        <dbReference type="ARBA" id="ARBA00022670"/>
    </source>
</evidence>
<dbReference type="OrthoDB" id="442460at2759"/>
<evidence type="ECO:0000259" key="7">
    <source>
        <dbReference type="PROSITE" id="PS50600"/>
    </source>
</evidence>
<gene>
    <name evidence="8" type="ORF">FKW77_009279</name>
</gene>
<dbReference type="PANTHER" id="PTHR46896:SF3">
    <property type="entry name" value="FI06413P-RELATED"/>
    <property type="match status" value="1"/>
</dbReference>
<evidence type="ECO:0000313" key="9">
    <source>
        <dbReference type="Proteomes" id="UP000316270"/>
    </source>
</evidence>
<evidence type="ECO:0000313" key="8">
    <source>
        <dbReference type="EMBL" id="QDS68989.1"/>
    </source>
</evidence>
<evidence type="ECO:0000256" key="5">
    <source>
        <dbReference type="ARBA" id="ARBA00022801"/>
    </source>
</evidence>
<feature type="region of interest" description="Disordered" evidence="6">
    <location>
        <begin position="1090"/>
        <end position="1340"/>
    </location>
</feature>
<evidence type="ECO:0000256" key="1">
    <source>
        <dbReference type="ARBA" id="ARBA00005234"/>
    </source>
</evidence>
<dbReference type="EMBL" id="CP042186">
    <property type="protein sequence ID" value="QDS68989.1"/>
    <property type="molecule type" value="Genomic_DNA"/>
</dbReference>
<dbReference type="GO" id="GO:0005634">
    <property type="term" value="C:nucleus"/>
    <property type="evidence" value="ECO:0007669"/>
    <property type="project" value="TreeGrafter"/>
</dbReference>
<protein>
    <recommendedName>
        <fullName evidence="7">Ubiquitin-like protease family profile domain-containing protein</fullName>
    </recommendedName>
</protein>
<feature type="region of interest" description="Disordered" evidence="6">
    <location>
        <begin position="396"/>
        <end position="439"/>
    </location>
</feature>
<dbReference type="InterPro" id="IPR051947">
    <property type="entry name" value="Sentrin-specific_protease"/>
</dbReference>
<evidence type="ECO:0000256" key="4">
    <source>
        <dbReference type="ARBA" id="ARBA00022786"/>
    </source>
</evidence>
<feature type="compositionally biased region" description="Basic and acidic residues" evidence="6">
    <location>
        <begin position="1284"/>
        <end position="1298"/>
    </location>
</feature>
<keyword evidence="9" id="KW-1185">Reference proteome</keyword>
<comment type="similarity">
    <text evidence="1">Belongs to the peptidase C48 family.</text>
</comment>
<dbReference type="Gene3D" id="3.40.395.10">
    <property type="entry name" value="Adenoviral Proteinase, Chain A"/>
    <property type="match status" value="1"/>
</dbReference>
<feature type="region of interest" description="Disordered" evidence="6">
    <location>
        <begin position="673"/>
        <end position="693"/>
    </location>
</feature>
<dbReference type="GO" id="GO:0005737">
    <property type="term" value="C:cytoplasm"/>
    <property type="evidence" value="ECO:0007669"/>
    <property type="project" value="TreeGrafter"/>
</dbReference>
<keyword evidence="5" id="KW-0378">Hydrolase</keyword>
<evidence type="ECO:0000256" key="2">
    <source>
        <dbReference type="ARBA" id="ARBA00022553"/>
    </source>
</evidence>
<dbReference type="InterPro" id="IPR003653">
    <property type="entry name" value="Peptidase_C48_C"/>
</dbReference>
<sequence length="1340" mass="149772">MVSFLSQLISSLTGNSQEEEEPTLNKNDAQTPNSSPDTLRKEPSQSAPPRSLELHESTSFGGDALQRRSGAKKSAAKTRATSDEGRLLGDYSNPADATYIQAPRSTPPPVMPPNVRKYYKSGHSIAGRNTLYDRKKTATTYSSKTPLATTISRGENVRPLADNVFDFQNSPAPDHKRRKINQSETWRTKQENPAVIDLDDGEDDHSSRSIASKPNTQKRLRVSPLVSGVQESRNVDRIMSSYHASHNVGSKRPKDRYLTGQTHSRPVMVEDDPQTSGVQFSDTKGDIMTPLDDKLKAELREVRSQNKKRPCSENGASTSQYFSASKRPKTAMEDVVNASDDELEEVGRPPTNIARRNGSAVAAAESLRRTFVPDNRISRQDRSAFDQDGEDMTDELAEAPGVSPKPNAPSKQADIGRSEPESFEIAETPSPRDDNMSSADIPQTLFSHVERGSAKKPKLAKKQTNKVQNEENYPLISYKDGRTPIPESQSGSQLRFNDEQKEFELNFGDETVVATINLAKVKNLHYAPDECNLVRVQGVRESLNTLVWDLNFRDAADMKRFALQLKDLAKINLFKRSEEEMRSMFNAFPVQRSRTERVADVVDRNAEDKLLERRINNFHSAEKQLDAQGSFAQQRPHRKSTLISQLQASVPEDIQQANREQRLPDIKYENETEVHVAKERPKRSTRANKVPVRSPTPEIERFSVTHGLGKTWDQPVMYPGRDKAYRSKKQVSIEFDDLYRLDEGEWFNDSLVEYCLLYYQQQNERQASKVYFFSNFFYSKLVAKGRNIDYEAVRRWVKEDIFTYDFVVVPVCENAHWYLALICNLSHLQRKLGDDDDDVVEEVKTGSIEHNGQIDKLATTDAPDVNWSHPEQDQANSDTKLVGPSGKPEDHQTHQVGFGKKLDISSANRDHKIFGDEDAIILVGEKTGDIKQKSEPDVGSADSVSGDHTKTTATTGPKKKAKRQIAVRKYPPDTPVIAILDSMPSGSKHNNTIYALKDFLIAEASAKRGMSVTRESFQGMHITRGIPMQDNFSDCGLFLCRYVRELLKDPERFSSKLLGGELDTIDWGSWDTNEVRATIRAQLQDLAAEQSKQRKEAKAERRKAKREALSNASVQTATESSAAPPDTPADLPPSSPIKASSPVEASSPVRAPKPREPSIVLDSPARARKFSRSSTRSPNPVLRSNLTSNASKTSQRGVSDEPRYSARSSPVADDVHSSLDDPISIYEDNEQGLVDGTEQRDDSEDSMLHDRQVQEEAEEEEFKGFSDDDEQVFKSQLLEAAASHAEEEKNADDVHDSVEEPITVSDTPEGSPMSSAHPPPATKTSASQRSVQIPAFLEHF</sequence>
<feature type="compositionally biased region" description="Polar residues" evidence="6">
    <location>
        <begin position="1172"/>
        <end position="1197"/>
    </location>
</feature>
<organism evidence="8 9">
    <name type="scientific">Venturia effusa</name>
    <dbReference type="NCBI Taxonomy" id="50376"/>
    <lineage>
        <taxon>Eukaryota</taxon>
        <taxon>Fungi</taxon>
        <taxon>Dikarya</taxon>
        <taxon>Ascomycota</taxon>
        <taxon>Pezizomycotina</taxon>
        <taxon>Dothideomycetes</taxon>
        <taxon>Pleosporomycetidae</taxon>
        <taxon>Venturiales</taxon>
        <taxon>Venturiaceae</taxon>
        <taxon>Venturia</taxon>
    </lineage>
</organism>
<name>A0A517L048_9PEZI</name>
<keyword evidence="3" id="KW-0645">Protease</keyword>
<feature type="compositionally biased region" description="Basic residues" evidence="6">
    <location>
        <begin position="454"/>
        <end position="464"/>
    </location>
</feature>
<feature type="compositionally biased region" description="Polar residues" evidence="6">
    <location>
        <begin position="1322"/>
        <end position="1331"/>
    </location>
</feature>
<feature type="region of interest" description="Disordered" evidence="6">
    <location>
        <begin position="168"/>
        <end position="221"/>
    </location>
</feature>
<dbReference type="GO" id="GO:0006508">
    <property type="term" value="P:proteolysis"/>
    <property type="evidence" value="ECO:0007669"/>
    <property type="project" value="UniProtKB-KW"/>
</dbReference>
<feature type="region of interest" description="Disordered" evidence="6">
    <location>
        <begin position="931"/>
        <end position="965"/>
    </location>
</feature>
<feature type="compositionally biased region" description="Polar residues" evidence="6">
    <location>
        <begin position="1"/>
        <end position="16"/>
    </location>
</feature>
<evidence type="ECO:0000256" key="6">
    <source>
        <dbReference type="SAM" id="MobiDB-lite"/>
    </source>
</evidence>
<feature type="domain" description="Ubiquitin-like protease family profile" evidence="7">
    <location>
        <begin position="731"/>
        <end position="1046"/>
    </location>
</feature>
<feature type="region of interest" description="Disordered" evidence="6">
    <location>
        <begin position="448"/>
        <end position="467"/>
    </location>
</feature>
<feature type="compositionally biased region" description="Polar residues" evidence="6">
    <location>
        <begin position="1304"/>
        <end position="1314"/>
    </location>
</feature>
<feature type="region of interest" description="Disordered" evidence="6">
    <location>
        <begin position="267"/>
        <end position="288"/>
    </location>
</feature>
<dbReference type="PROSITE" id="PS50600">
    <property type="entry name" value="ULP_PROTEASE"/>
    <property type="match status" value="1"/>
</dbReference>
<dbReference type="InterPro" id="IPR038765">
    <property type="entry name" value="Papain-like_cys_pep_sf"/>
</dbReference>
<feature type="compositionally biased region" description="Polar residues" evidence="6">
    <location>
        <begin position="314"/>
        <end position="323"/>
    </location>
</feature>
<dbReference type="GO" id="GO:0016926">
    <property type="term" value="P:protein desumoylation"/>
    <property type="evidence" value="ECO:0007669"/>
    <property type="project" value="TreeGrafter"/>
</dbReference>
<accession>A0A517L048</accession>
<dbReference type="GO" id="GO:0070139">
    <property type="term" value="F:SUMO-specific endopeptidase activity"/>
    <property type="evidence" value="ECO:0007669"/>
    <property type="project" value="TreeGrafter"/>
</dbReference>
<dbReference type="SUPFAM" id="SSF54001">
    <property type="entry name" value="Cysteine proteinases"/>
    <property type="match status" value="1"/>
</dbReference>
<dbReference type="Proteomes" id="UP000316270">
    <property type="component" value="Chromosome 2"/>
</dbReference>
<feature type="region of interest" description="Disordered" evidence="6">
    <location>
        <begin position="303"/>
        <end position="367"/>
    </location>
</feature>
<feature type="compositionally biased region" description="Polar residues" evidence="6">
    <location>
        <begin position="24"/>
        <end position="37"/>
    </location>
</feature>
<dbReference type="STRING" id="50376.A0A517L048"/>
<feature type="region of interest" description="Disordered" evidence="6">
    <location>
        <begin position="861"/>
        <end position="895"/>
    </location>
</feature>
<dbReference type="PANTHER" id="PTHR46896">
    <property type="entry name" value="SENTRIN-SPECIFIC PROTEASE"/>
    <property type="match status" value="1"/>
</dbReference>
<reference evidence="8 9" key="1">
    <citation type="submission" date="2019-07" db="EMBL/GenBank/DDBJ databases">
        <title>Finished genome of Venturia effusa.</title>
        <authorList>
            <person name="Young C.A."/>
            <person name="Cox M.P."/>
            <person name="Ganley A.R.D."/>
            <person name="David W.J."/>
        </authorList>
    </citation>
    <scope>NUCLEOTIDE SEQUENCE [LARGE SCALE GENOMIC DNA]</scope>
    <source>
        <strain evidence="9">albino</strain>
    </source>
</reference>
<keyword evidence="2" id="KW-0597">Phosphoprotein</keyword>
<feature type="region of interest" description="Disordered" evidence="6">
    <location>
        <begin position="1"/>
        <end position="126"/>
    </location>
</feature>
<proteinExistence type="inferred from homology"/>